<protein>
    <submittedName>
        <fullName evidence="1">Uncharacterized protein</fullName>
    </submittedName>
</protein>
<organism evidence="1 2">
    <name type="scientific">Paspalum notatum var. saurae</name>
    <dbReference type="NCBI Taxonomy" id="547442"/>
    <lineage>
        <taxon>Eukaryota</taxon>
        <taxon>Viridiplantae</taxon>
        <taxon>Streptophyta</taxon>
        <taxon>Embryophyta</taxon>
        <taxon>Tracheophyta</taxon>
        <taxon>Spermatophyta</taxon>
        <taxon>Magnoliopsida</taxon>
        <taxon>Liliopsida</taxon>
        <taxon>Poales</taxon>
        <taxon>Poaceae</taxon>
        <taxon>PACMAD clade</taxon>
        <taxon>Panicoideae</taxon>
        <taxon>Andropogonodae</taxon>
        <taxon>Paspaleae</taxon>
        <taxon>Paspalinae</taxon>
        <taxon>Paspalum</taxon>
    </lineage>
</organism>
<name>A0AAQ3UUM4_PASNO</name>
<evidence type="ECO:0000313" key="1">
    <source>
        <dbReference type="EMBL" id="WVZ98924.1"/>
    </source>
</evidence>
<proteinExistence type="predicted"/>
<dbReference type="PANTHER" id="PTHR47150">
    <property type="entry name" value="OS12G0169200 PROTEIN"/>
    <property type="match status" value="1"/>
</dbReference>
<dbReference type="Proteomes" id="UP001341281">
    <property type="component" value="Chromosome 10"/>
</dbReference>
<sequence>MDNPPPYAALSDYSMFGFPGSLTRYWLMEEEDDDMHYLADDDEEEAFMYAQLVQGETSRPRRRSNGLPKQIRRRYLADGDLRIRLDYFEPNCVYNDRQFWLPCSVTSTLCTVLVCYRSLIFNLLLCRFRMRRHVVQRIVDVVEASNPDYFTRRRDCCVKEGLSALQKCVAALRILANGSPAHAVDEYVRIGASTAREALRKFCKAVIKKFGPYYLRAPTNEDVARLLEENKQRGFPGMLGSIDCMHWEWRMCPTAWKGMFTGRGKHPTMILEAVASHDLHIWHAYFGMPGNNNDINVLQRSPVFSNYLRGRSTPVEFEFNGNTYNMGYYLADGIYPEWPAFVKSICHPMKAKTQHFSK</sequence>
<dbReference type="Pfam" id="PF04827">
    <property type="entry name" value="Plant_tran"/>
    <property type="match status" value="1"/>
</dbReference>
<dbReference type="PANTHER" id="PTHR47150:SF6">
    <property type="entry name" value="OS01G0872900 PROTEIN"/>
    <property type="match status" value="1"/>
</dbReference>
<evidence type="ECO:0000313" key="2">
    <source>
        <dbReference type="Proteomes" id="UP001341281"/>
    </source>
</evidence>
<dbReference type="EMBL" id="CP144754">
    <property type="protein sequence ID" value="WVZ98924.1"/>
    <property type="molecule type" value="Genomic_DNA"/>
</dbReference>
<accession>A0AAQ3UUM4</accession>
<reference evidence="1 2" key="1">
    <citation type="submission" date="2024-02" db="EMBL/GenBank/DDBJ databases">
        <title>High-quality chromosome-scale genome assembly of Pensacola bahiagrass (Paspalum notatum Flugge var. saurae).</title>
        <authorList>
            <person name="Vega J.M."/>
            <person name="Podio M."/>
            <person name="Orjuela J."/>
            <person name="Siena L.A."/>
            <person name="Pessino S.C."/>
            <person name="Combes M.C."/>
            <person name="Mariac C."/>
            <person name="Albertini E."/>
            <person name="Pupilli F."/>
            <person name="Ortiz J.P.A."/>
            <person name="Leblanc O."/>
        </authorList>
    </citation>
    <scope>NUCLEOTIDE SEQUENCE [LARGE SCALE GENOMIC DNA]</scope>
    <source>
        <strain evidence="1">R1</strain>
        <tissue evidence="1">Leaf</tissue>
    </source>
</reference>
<gene>
    <name evidence="1" type="ORF">U9M48_044294</name>
</gene>
<dbReference type="InterPro" id="IPR006912">
    <property type="entry name" value="Harbinger_derived_prot"/>
</dbReference>
<dbReference type="AlphaFoldDB" id="A0AAQ3UUM4"/>
<keyword evidence="2" id="KW-1185">Reference proteome</keyword>